<evidence type="ECO:0000256" key="2">
    <source>
        <dbReference type="ARBA" id="ARBA00023008"/>
    </source>
</evidence>
<feature type="disulfide bond" description="Redox-active" evidence="4">
    <location>
        <begin position="73"/>
        <end position="77"/>
    </location>
</feature>
<organism evidence="7 8">
    <name type="scientific">Rhizosphaericola mali</name>
    <dbReference type="NCBI Taxonomy" id="2545455"/>
    <lineage>
        <taxon>Bacteria</taxon>
        <taxon>Pseudomonadati</taxon>
        <taxon>Bacteroidota</taxon>
        <taxon>Chitinophagia</taxon>
        <taxon>Chitinophagales</taxon>
        <taxon>Chitinophagaceae</taxon>
        <taxon>Rhizosphaericola</taxon>
    </lineage>
</organism>
<feature type="transmembrane region" description="Helical" evidence="5">
    <location>
        <begin position="6"/>
        <end position="26"/>
    </location>
</feature>
<dbReference type="Proteomes" id="UP000292424">
    <property type="component" value="Chromosome"/>
</dbReference>
<keyword evidence="4" id="KW-1015">Disulfide bond</keyword>
<dbReference type="OrthoDB" id="9811998at2"/>
<keyword evidence="2 3" id="KW-0186">Copper</keyword>
<evidence type="ECO:0000256" key="1">
    <source>
        <dbReference type="ARBA" id="ARBA00010996"/>
    </source>
</evidence>
<keyword evidence="5" id="KW-1133">Transmembrane helix</keyword>
<protein>
    <submittedName>
        <fullName evidence="7">SCO family protein</fullName>
    </submittedName>
</protein>
<evidence type="ECO:0000256" key="3">
    <source>
        <dbReference type="PIRSR" id="PIRSR603782-1"/>
    </source>
</evidence>
<dbReference type="GO" id="GO:0046872">
    <property type="term" value="F:metal ion binding"/>
    <property type="evidence" value="ECO:0007669"/>
    <property type="project" value="UniProtKB-KW"/>
</dbReference>
<sequence>MKGKRLWFYISFFVIVAILFTVALYWGTDNWKAKPAVMNNVKPFAFETQDGRNFTRQNMIGKVCVVEYFFTHCTGICPHLNTNMKEVYNEFKDHPDFLIMSHTCDPERDSASQLKHYSDSLKIDNNKWVFLTGRKDSLYKAARESYLLDDPKNALQNINDQFIHTQFWAVVDKNGMVRGQIFDGLKKDEIAQMEDLVKELLKEKVGPTNTNFILN</sequence>
<dbReference type="EMBL" id="CP044016">
    <property type="protein sequence ID" value="QES89883.1"/>
    <property type="molecule type" value="Genomic_DNA"/>
</dbReference>
<gene>
    <name evidence="7" type="ORF">E0W69_014865</name>
</gene>
<comment type="similarity">
    <text evidence="1">Belongs to the SCO1/2 family.</text>
</comment>
<dbReference type="InterPro" id="IPR013766">
    <property type="entry name" value="Thioredoxin_domain"/>
</dbReference>
<accession>A0A5P2G9J0</accession>
<dbReference type="AlphaFoldDB" id="A0A5P2G9J0"/>
<dbReference type="PANTHER" id="PTHR12151">
    <property type="entry name" value="ELECTRON TRANSPORT PROTIN SCO1/SENC FAMILY MEMBER"/>
    <property type="match status" value="1"/>
</dbReference>
<dbReference type="KEGG" id="arac:E0W69_014865"/>
<dbReference type="CDD" id="cd02968">
    <property type="entry name" value="SCO"/>
    <property type="match status" value="1"/>
</dbReference>
<keyword evidence="3" id="KW-0479">Metal-binding</keyword>
<feature type="binding site" evidence="3">
    <location>
        <position position="164"/>
    </location>
    <ligand>
        <name>Cu cation</name>
        <dbReference type="ChEBI" id="CHEBI:23378"/>
    </ligand>
</feature>
<feature type="binding site" evidence="3">
    <location>
        <position position="73"/>
    </location>
    <ligand>
        <name>Cu cation</name>
        <dbReference type="ChEBI" id="CHEBI:23378"/>
    </ligand>
</feature>
<name>A0A5P2G9J0_9BACT</name>
<dbReference type="Pfam" id="PF02630">
    <property type="entry name" value="SCO1-SenC"/>
    <property type="match status" value="1"/>
</dbReference>
<evidence type="ECO:0000259" key="6">
    <source>
        <dbReference type="PROSITE" id="PS51352"/>
    </source>
</evidence>
<dbReference type="Gene3D" id="3.40.30.10">
    <property type="entry name" value="Glutaredoxin"/>
    <property type="match status" value="1"/>
</dbReference>
<keyword evidence="5" id="KW-0472">Membrane</keyword>
<keyword evidence="5" id="KW-0812">Transmembrane</keyword>
<feature type="binding site" evidence="3">
    <location>
        <position position="77"/>
    </location>
    <ligand>
        <name>Cu cation</name>
        <dbReference type="ChEBI" id="CHEBI:23378"/>
    </ligand>
</feature>
<evidence type="ECO:0000256" key="4">
    <source>
        <dbReference type="PIRSR" id="PIRSR603782-2"/>
    </source>
</evidence>
<proteinExistence type="inferred from homology"/>
<evidence type="ECO:0000313" key="8">
    <source>
        <dbReference type="Proteomes" id="UP000292424"/>
    </source>
</evidence>
<dbReference type="RefSeq" id="WP_131330840.1">
    <property type="nucleotide sequence ID" value="NZ_CP044016.1"/>
</dbReference>
<evidence type="ECO:0000313" key="7">
    <source>
        <dbReference type="EMBL" id="QES89883.1"/>
    </source>
</evidence>
<reference evidence="7 8" key="1">
    <citation type="submission" date="2019-09" db="EMBL/GenBank/DDBJ databases">
        <title>Complete genome sequence of Arachidicoccus sp. B3-10 isolated from apple orchard soil.</title>
        <authorList>
            <person name="Kim H.S."/>
            <person name="Han K.-I."/>
            <person name="Suh M.K."/>
            <person name="Lee K.C."/>
            <person name="Eom M.K."/>
            <person name="Kim J.-S."/>
            <person name="Kang S.W."/>
            <person name="Sin Y."/>
            <person name="Lee J.-S."/>
        </authorList>
    </citation>
    <scope>NUCLEOTIDE SEQUENCE [LARGE SCALE GENOMIC DNA]</scope>
    <source>
        <strain evidence="7 8">B3-10</strain>
    </source>
</reference>
<dbReference type="PROSITE" id="PS51352">
    <property type="entry name" value="THIOREDOXIN_2"/>
    <property type="match status" value="1"/>
</dbReference>
<dbReference type="SUPFAM" id="SSF52833">
    <property type="entry name" value="Thioredoxin-like"/>
    <property type="match status" value="1"/>
</dbReference>
<keyword evidence="8" id="KW-1185">Reference proteome</keyword>
<dbReference type="PANTHER" id="PTHR12151:SF25">
    <property type="entry name" value="LINALOOL DEHYDRATASE_ISOMERASE DOMAIN-CONTAINING PROTEIN"/>
    <property type="match status" value="1"/>
</dbReference>
<feature type="domain" description="Thioredoxin" evidence="6">
    <location>
        <begin position="35"/>
        <end position="202"/>
    </location>
</feature>
<evidence type="ECO:0000256" key="5">
    <source>
        <dbReference type="SAM" id="Phobius"/>
    </source>
</evidence>
<dbReference type="InterPro" id="IPR003782">
    <property type="entry name" value="SCO1/SenC"/>
</dbReference>
<dbReference type="InterPro" id="IPR036249">
    <property type="entry name" value="Thioredoxin-like_sf"/>
</dbReference>